<dbReference type="FunFam" id="3.50.40.10:FF:000001">
    <property type="entry name" value="Phenylalanine--tRNA ligase beta subunit"/>
    <property type="match status" value="1"/>
</dbReference>
<evidence type="ECO:0000256" key="14">
    <source>
        <dbReference type="ARBA" id="ARBA00049255"/>
    </source>
</evidence>
<dbReference type="SUPFAM" id="SSF54991">
    <property type="entry name" value="Anticodon-binding domain of PheRS"/>
    <property type="match status" value="1"/>
</dbReference>
<feature type="binding site" evidence="15">
    <location>
        <position position="504"/>
    </location>
    <ligand>
        <name>Mg(2+)</name>
        <dbReference type="ChEBI" id="CHEBI:18420"/>
        <note>shared with alpha subunit</note>
    </ligand>
</feature>
<protein>
    <recommendedName>
        <fullName evidence="15">Phenylalanine--tRNA ligase beta subunit</fullName>
        <ecNumber evidence="15">6.1.1.20</ecNumber>
    </recommendedName>
    <alternativeName>
        <fullName evidence="15">Phenylalanyl-tRNA synthetase beta subunit</fullName>
        <shortName evidence="15">PheRS</shortName>
    </alternativeName>
</protein>
<dbReference type="GO" id="GO:0005524">
    <property type="term" value="F:ATP binding"/>
    <property type="evidence" value="ECO:0007669"/>
    <property type="project" value="UniProtKB-UniRule"/>
</dbReference>
<evidence type="ECO:0000256" key="16">
    <source>
        <dbReference type="PROSITE-ProRule" id="PRU00209"/>
    </source>
</evidence>
<dbReference type="GO" id="GO:0000287">
    <property type="term" value="F:magnesium ion binding"/>
    <property type="evidence" value="ECO:0007669"/>
    <property type="project" value="UniProtKB-UniRule"/>
</dbReference>
<keyword evidence="21" id="KW-1185">Reference proteome</keyword>
<sequence>MRIPVSWLSQHLELPEGTTPQQLADAFVRVGLEVEEVHPLATVTGPLVIGRVAQIEELTEFKKPIRYCKVEITGPGVVGAAAVAAAEEAPDGAEEEAAEQAAVAAALTEPPGIVCGASNFREGDLVVVALPGAVLPGDFQIAARKTYGRVSNGMICSVKELGIGEDHAGILVLPPGSASPGDDAATVLGLHDSVIELAVTPDRGYALSVRGLARELANAFDVPYGDPAGNEPPEAEGEAWPVHIEDRAGCRRFVARRVTGLDPTAPTPWWMRRTLMLCGIRPISLAVDVTNYVMLEMGQPLHAFDVAALQGGITVRRAAEGEKLTTLDSVERPLSTDDLVVCDTSGPISLAGTMGGESTEVRDSTTDVLIEAANWQPATIARMVRRHKLPSEASKRFERFVDPALPAVAAERAAQLLARYGDAKIHRGRTDVGSPALPEPITMPLALPDRVAGVRYARGVTAHRLTQIGCRIEIGSADDGTAVVVAYPPTWRTDLNQQADLVEEVLRLEGYHTIPTTLPPVTSGRGLSPAQRRRRTVSRALAAAGFVEIIPSPFTGPGMWDALGLAEDDVRRNTVKLLNPLEADKPELASTLLAGLLDAVQRNISRGFRDLAVYGIGQVVLQRAEQPAMPEVGVAGRPSDEELAALNAAIPHQPVHVAAVLTGSRERGGWWGKGREADWADAVGAVREIGRAAGVELEVVAGTQPPWHPGRCAEFRVGGIPVGHAGELHPKVVEALGLPKRACALELDLDALPLLTARPAPVVSPYPPVLLDLALVVDETVPAAKVTEAVRDGGGELLEDVRLFDVYAGEQVGAGKRSLAFALRLRAADRTLTVEEATAARDAAVATATERVGASLRA</sequence>
<evidence type="ECO:0000256" key="2">
    <source>
        <dbReference type="ARBA" id="ARBA00008653"/>
    </source>
</evidence>
<gene>
    <name evidence="15" type="primary">pheT</name>
    <name evidence="20" type="ORF">HNR67_003396</name>
</gene>
<evidence type="ECO:0000256" key="1">
    <source>
        <dbReference type="ARBA" id="ARBA00004496"/>
    </source>
</evidence>
<dbReference type="Gene3D" id="3.30.56.10">
    <property type="match status" value="2"/>
</dbReference>
<evidence type="ECO:0000313" key="20">
    <source>
        <dbReference type="EMBL" id="MBB4677278.1"/>
    </source>
</evidence>
<keyword evidence="5 16" id="KW-0820">tRNA-binding</keyword>
<comment type="subcellular location">
    <subcellularLocation>
        <location evidence="1 15">Cytoplasm</location>
    </subcellularLocation>
</comment>
<dbReference type="InterPro" id="IPR045060">
    <property type="entry name" value="Phe-tRNA-ligase_IIc_bsu"/>
</dbReference>
<dbReference type="RefSeq" id="WP_185003250.1">
    <property type="nucleotide sequence ID" value="NZ_BAAAUI010000050.1"/>
</dbReference>
<dbReference type="EMBL" id="JACHMH010000001">
    <property type="protein sequence ID" value="MBB4677278.1"/>
    <property type="molecule type" value="Genomic_DNA"/>
</dbReference>
<keyword evidence="11 16" id="KW-0694">RNA-binding</keyword>
<keyword evidence="7 15" id="KW-0479">Metal-binding</keyword>
<evidence type="ECO:0000256" key="9">
    <source>
        <dbReference type="ARBA" id="ARBA00022840"/>
    </source>
</evidence>
<dbReference type="GO" id="GO:0009328">
    <property type="term" value="C:phenylalanine-tRNA ligase complex"/>
    <property type="evidence" value="ECO:0007669"/>
    <property type="project" value="TreeGrafter"/>
</dbReference>
<dbReference type="SUPFAM" id="SSF55681">
    <property type="entry name" value="Class II aaRS and biotin synthetases"/>
    <property type="match status" value="1"/>
</dbReference>
<keyword evidence="6 15" id="KW-0436">Ligase</keyword>
<evidence type="ECO:0000256" key="15">
    <source>
        <dbReference type="HAMAP-Rule" id="MF_00283"/>
    </source>
</evidence>
<keyword evidence="4 15" id="KW-0963">Cytoplasm</keyword>
<comment type="catalytic activity">
    <reaction evidence="14 15">
        <text>tRNA(Phe) + L-phenylalanine + ATP = L-phenylalanyl-tRNA(Phe) + AMP + diphosphate + H(+)</text>
        <dbReference type="Rhea" id="RHEA:19413"/>
        <dbReference type="Rhea" id="RHEA-COMP:9668"/>
        <dbReference type="Rhea" id="RHEA-COMP:9699"/>
        <dbReference type="ChEBI" id="CHEBI:15378"/>
        <dbReference type="ChEBI" id="CHEBI:30616"/>
        <dbReference type="ChEBI" id="CHEBI:33019"/>
        <dbReference type="ChEBI" id="CHEBI:58095"/>
        <dbReference type="ChEBI" id="CHEBI:78442"/>
        <dbReference type="ChEBI" id="CHEBI:78531"/>
        <dbReference type="ChEBI" id="CHEBI:456215"/>
        <dbReference type="EC" id="6.1.1.20"/>
    </reaction>
</comment>
<dbReference type="Gene3D" id="3.50.40.10">
    <property type="entry name" value="Phenylalanyl-trna Synthetase, Chain B, domain 3"/>
    <property type="match status" value="1"/>
</dbReference>
<keyword evidence="13 15" id="KW-0030">Aminoacyl-tRNA synthetase</keyword>
<accession>A0A7W7CA04</accession>
<evidence type="ECO:0000256" key="12">
    <source>
        <dbReference type="ARBA" id="ARBA00022917"/>
    </source>
</evidence>
<dbReference type="HAMAP" id="MF_00283">
    <property type="entry name" value="Phe_tRNA_synth_beta1"/>
    <property type="match status" value="1"/>
</dbReference>
<dbReference type="EC" id="6.1.1.20" evidence="15"/>
<dbReference type="Pfam" id="PF03147">
    <property type="entry name" value="FDX-ACB"/>
    <property type="match status" value="1"/>
</dbReference>
<evidence type="ECO:0000256" key="10">
    <source>
        <dbReference type="ARBA" id="ARBA00022842"/>
    </source>
</evidence>
<dbReference type="InterPro" id="IPR036690">
    <property type="entry name" value="Fdx_antiC-bd_sf"/>
</dbReference>
<dbReference type="InterPro" id="IPR004532">
    <property type="entry name" value="Phe-tRNA-ligase_IIc_bsu_bact"/>
</dbReference>
<reference evidence="20 21" key="1">
    <citation type="submission" date="2020-08" db="EMBL/GenBank/DDBJ databases">
        <title>Sequencing the genomes of 1000 actinobacteria strains.</title>
        <authorList>
            <person name="Klenk H.-P."/>
        </authorList>
    </citation>
    <scope>NUCLEOTIDE SEQUENCE [LARGE SCALE GENOMIC DNA]</scope>
    <source>
        <strain evidence="20 21">DSM 44230</strain>
    </source>
</reference>
<dbReference type="PROSITE" id="PS51483">
    <property type="entry name" value="B5"/>
    <property type="match status" value="1"/>
</dbReference>
<dbReference type="PANTHER" id="PTHR10947">
    <property type="entry name" value="PHENYLALANYL-TRNA SYNTHETASE BETA CHAIN AND LEUCINE-RICH REPEAT-CONTAINING PROTEIN 47"/>
    <property type="match status" value="1"/>
</dbReference>
<comment type="similarity">
    <text evidence="2 15">Belongs to the phenylalanyl-tRNA synthetase beta subunit family. Type 1 subfamily.</text>
</comment>
<dbReference type="CDD" id="cd00769">
    <property type="entry name" value="PheRS_beta_core"/>
    <property type="match status" value="1"/>
</dbReference>
<proteinExistence type="inferred from homology"/>
<evidence type="ECO:0000259" key="19">
    <source>
        <dbReference type="PROSITE" id="PS51483"/>
    </source>
</evidence>
<dbReference type="SMART" id="SM00896">
    <property type="entry name" value="FDX-ACB"/>
    <property type="match status" value="1"/>
</dbReference>
<dbReference type="InterPro" id="IPR041616">
    <property type="entry name" value="PheRS_beta_core"/>
</dbReference>
<evidence type="ECO:0000256" key="3">
    <source>
        <dbReference type="ARBA" id="ARBA00011209"/>
    </source>
</evidence>
<evidence type="ECO:0000256" key="4">
    <source>
        <dbReference type="ARBA" id="ARBA00022490"/>
    </source>
</evidence>
<keyword evidence="8 15" id="KW-0547">Nucleotide-binding</keyword>
<dbReference type="InterPro" id="IPR005146">
    <property type="entry name" value="B3/B4_tRNA-bd"/>
</dbReference>
<feature type="domain" description="B5" evidence="19">
    <location>
        <begin position="436"/>
        <end position="516"/>
    </location>
</feature>
<evidence type="ECO:0000256" key="7">
    <source>
        <dbReference type="ARBA" id="ARBA00022723"/>
    </source>
</evidence>
<dbReference type="Pfam" id="PF01588">
    <property type="entry name" value="tRNA_bind"/>
    <property type="match status" value="1"/>
</dbReference>
<organism evidence="20 21">
    <name type="scientific">Crossiella cryophila</name>
    <dbReference type="NCBI Taxonomy" id="43355"/>
    <lineage>
        <taxon>Bacteria</taxon>
        <taxon>Bacillati</taxon>
        <taxon>Actinomycetota</taxon>
        <taxon>Actinomycetes</taxon>
        <taxon>Pseudonocardiales</taxon>
        <taxon>Pseudonocardiaceae</taxon>
        <taxon>Crossiella</taxon>
    </lineage>
</organism>
<dbReference type="InterPro" id="IPR005147">
    <property type="entry name" value="tRNA_synthase_B5-dom"/>
</dbReference>
<dbReference type="SMART" id="SM00873">
    <property type="entry name" value="B3_4"/>
    <property type="match status" value="1"/>
</dbReference>
<evidence type="ECO:0000256" key="5">
    <source>
        <dbReference type="ARBA" id="ARBA00022555"/>
    </source>
</evidence>
<dbReference type="PANTHER" id="PTHR10947:SF0">
    <property type="entry name" value="PHENYLALANINE--TRNA LIGASE BETA SUBUNIT"/>
    <property type="match status" value="1"/>
</dbReference>
<dbReference type="Proteomes" id="UP000533598">
    <property type="component" value="Unassembled WGS sequence"/>
</dbReference>
<feature type="binding site" evidence="15">
    <location>
        <position position="503"/>
    </location>
    <ligand>
        <name>Mg(2+)</name>
        <dbReference type="ChEBI" id="CHEBI:18420"/>
        <note>shared with alpha subunit</note>
    </ligand>
</feature>
<keyword evidence="12 15" id="KW-0648">Protein biosynthesis</keyword>
<dbReference type="GO" id="GO:0000049">
    <property type="term" value="F:tRNA binding"/>
    <property type="evidence" value="ECO:0007669"/>
    <property type="project" value="UniProtKB-UniRule"/>
</dbReference>
<dbReference type="FunFam" id="3.30.70.380:FF:000001">
    <property type="entry name" value="Phenylalanine--tRNA ligase beta subunit"/>
    <property type="match status" value="1"/>
</dbReference>
<dbReference type="Pfam" id="PF03484">
    <property type="entry name" value="B5"/>
    <property type="match status" value="1"/>
</dbReference>
<comment type="caution">
    <text evidence="20">The sequence shown here is derived from an EMBL/GenBank/DDBJ whole genome shotgun (WGS) entry which is preliminary data.</text>
</comment>
<name>A0A7W7CA04_9PSEU</name>
<keyword evidence="9 15" id="KW-0067">ATP-binding</keyword>
<evidence type="ECO:0000256" key="13">
    <source>
        <dbReference type="ARBA" id="ARBA00023146"/>
    </source>
</evidence>
<dbReference type="InterPro" id="IPR009061">
    <property type="entry name" value="DNA-bd_dom_put_sf"/>
</dbReference>
<evidence type="ECO:0000259" key="17">
    <source>
        <dbReference type="PROSITE" id="PS50886"/>
    </source>
</evidence>
<dbReference type="InterPro" id="IPR033714">
    <property type="entry name" value="tRNA_bind_bactPheRS"/>
</dbReference>
<dbReference type="AlphaFoldDB" id="A0A7W7CA04"/>
<feature type="domain" description="TRNA-binding" evidence="17">
    <location>
        <begin position="72"/>
        <end position="185"/>
    </location>
</feature>
<evidence type="ECO:0000256" key="8">
    <source>
        <dbReference type="ARBA" id="ARBA00022741"/>
    </source>
</evidence>
<dbReference type="InterPro" id="IPR045864">
    <property type="entry name" value="aa-tRNA-synth_II/BPL/LPL"/>
</dbReference>
<evidence type="ECO:0000259" key="18">
    <source>
        <dbReference type="PROSITE" id="PS51447"/>
    </source>
</evidence>
<keyword evidence="10 15" id="KW-0460">Magnesium</keyword>
<dbReference type="GO" id="GO:0004826">
    <property type="term" value="F:phenylalanine-tRNA ligase activity"/>
    <property type="evidence" value="ECO:0007669"/>
    <property type="project" value="UniProtKB-UniRule"/>
</dbReference>
<evidence type="ECO:0000313" key="21">
    <source>
        <dbReference type="Proteomes" id="UP000533598"/>
    </source>
</evidence>
<evidence type="ECO:0000256" key="11">
    <source>
        <dbReference type="ARBA" id="ARBA00022884"/>
    </source>
</evidence>
<dbReference type="FunFam" id="3.30.930.10:FF:000130">
    <property type="entry name" value="Phenylalanine--tRNA ligase beta subunit"/>
    <property type="match status" value="1"/>
</dbReference>
<dbReference type="Pfam" id="PF17759">
    <property type="entry name" value="tRNA_synthFbeta"/>
    <property type="match status" value="1"/>
</dbReference>
<dbReference type="CDD" id="cd02796">
    <property type="entry name" value="tRNA_bind_bactPheRS"/>
    <property type="match status" value="1"/>
</dbReference>
<dbReference type="PROSITE" id="PS51447">
    <property type="entry name" value="FDX_ACB"/>
    <property type="match status" value="1"/>
</dbReference>
<dbReference type="InterPro" id="IPR020825">
    <property type="entry name" value="Phe-tRNA_synthase-like_B3/B4"/>
</dbReference>
<dbReference type="Pfam" id="PF03483">
    <property type="entry name" value="B3_4"/>
    <property type="match status" value="1"/>
</dbReference>
<dbReference type="Gene3D" id="3.30.930.10">
    <property type="entry name" value="Bira Bifunctional Protein, Domain 2"/>
    <property type="match status" value="1"/>
</dbReference>
<feature type="domain" description="FDX-ACB" evidence="18">
    <location>
        <begin position="764"/>
        <end position="857"/>
    </location>
</feature>
<comment type="cofactor">
    <cofactor evidence="15">
        <name>Mg(2+)</name>
        <dbReference type="ChEBI" id="CHEBI:18420"/>
    </cofactor>
    <text evidence="15">Binds 2 magnesium ions per tetramer.</text>
</comment>
<dbReference type="SMART" id="SM00874">
    <property type="entry name" value="B5"/>
    <property type="match status" value="1"/>
</dbReference>
<comment type="subunit">
    <text evidence="3 15">Tetramer of two alpha and two beta subunits.</text>
</comment>
<dbReference type="InterPro" id="IPR002547">
    <property type="entry name" value="tRNA-bd_dom"/>
</dbReference>
<dbReference type="Gene3D" id="2.40.50.140">
    <property type="entry name" value="Nucleic acid-binding proteins"/>
    <property type="match status" value="1"/>
</dbReference>
<evidence type="ECO:0000256" key="6">
    <source>
        <dbReference type="ARBA" id="ARBA00022598"/>
    </source>
</evidence>
<dbReference type="PROSITE" id="PS50886">
    <property type="entry name" value="TRBD"/>
    <property type="match status" value="1"/>
</dbReference>
<dbReference type="NCBIfam" id="TIGR00472">
    <property type="entry name" value="pheT_bact"/>
    <property type="match status" value="1"/>
</dbReference>
<dbReference type="InterPro" id="IPR005121">
    <property type="entry name" value="Fdx_antiC-bd"/>
</dbReference>
<dbReference type="SUPFAM" id="SSF46955">
    <property type="entry name" value="Putative DNA-binding domain"/>
    <property type="match status" value="1"/>
</dbReference>
<dbReference type="SUPFAM" id="SSF50249">
    <property type="entry name" value="Nucleic acid-binding proteins"/>
    <property type="match status" value="1"/>
</dbReference>
<dbReference type="GO" id="GO:0006432">
    <property type="term" value="P:phenylalanyl-tRNA aminoacylation"/>
    <property type="evidence" value="ECO:0007669"/>
    <property type="project" value="UniProtKB-UniRule"/>
</dbReference>
<dbReference type="SUPFAM" id="SSF56037">
    <property type="entry name" value="PheT/TilS domain"/>
    <property type="match status" value="1"/>
</dbReference>
<dbReference type="InterPro" id="IPR012340">
    <property type="entry name" value="NA-bd_OB-fold"/>
</dbReference>
<dbReference type="Gene3D" id="3.30.70.380">
    <property type="entry name" value="Ferrodoxin-fold anticodon-binding domain"/>
    <property type="match status" value="1"/>
</dbReference>
<feature type="binding site" evidence="15">
    <location>
        <position position="500"/>
    </location>
    <ligand>
        <name>Mg(2+)</name>
        <dbReference type="ChEBI" id="CHEBI:18420"/>
        <note>shared with alpha subunit</note>
    </ligand>
</feature>
<feature type="binding site" evidence="15">
    <location>
        <position position="494"/>
    </location>
    <ligand>
        <name>Mg(2+)</name>
        <dbReference type="ChEBI" id="CHEBI:18420"/>
        <note>shared with alpha subunit</note>
    </ligand>
</feature>